<dbReference type="GO" id="GO:0016070">
    <property type="term" value="P:RNA metabolic process"/>
    <property type="evidence" value="ECO:0007669"/>
    <property type="project" value="InterPro"/>
</dbReference>
<evidence type="ECO:0000313" key="1">
    <source>
        <dbReference type="EMBL" id="CAI5758329.1"/>
    </source>
</evidence>
<keyword evidence="2" id="KW-1185">Reference proteome</keyword>
<comment type="caution">
    <text evidence="1">The sequence shown here is derived from an EMBL/GenBank/DDBJ whole genome shotgun (WGS) entry which is preliminary data.</text>
</comment>
<sequence>MDQFFKEIKNQIETDFEKKSALQDLEHQFDVSIIPFKSKFNDKITILPNKLKSEENVSVFISEVVSNYEKFSKSVSELNAKFGQKERLQNKIVEESIYYLLISNYFQVLSNSYTNEVIRIQFVSEKENGIILTPEQVKSLLNFDKIDYQIYLISLLKLIEVIVEYTLNSVINQSIENESISSNYSISLINSQIVSKLQNGFQLLDLKNDILRKKYDSLKYNYQRLNKIVYDLTLRNLITTKIELL</sequence>
<dbReference type="CDD" id="cd14819">
    <property type="entry name" value="Translin"/>
    <property type="match status" value="1"/>
</dbReference>
<dbReference type="Proteomes" id="UP001152885">
    <property type="component" value="Unassembled WGS sequence"/>
</dbReference>
<dbReference type="GO" id="GO:0003723">
    <property type="term" value="F:RNA binding"/>
    <property type="evidence" value="ECO:0007669"/>
    <property type="project" value="InterPro"/>
</dbReference>
<evidence type="ECO:0000313" key="2">
    <source>
        <dbReference type="Proteomes" id="UP001152885"/>
    </source>
</evidence>
<dbReference type="InterPro" id="IPR002848">
    <property type="entry name" value="Translin_fam"/>
</dbReference>
<dbReference type="EMBL" id="CANTUO010000002">
    <property type="protein sequence ID" value="CAI5758329.1"/>
    <property type="molecule type" value="Genomic_DNA"/>
</dbReference>
<dbReference type="OrthoDB" id="829at2759"/>
<dbReference type="InterPro" id="IPR016069">
    <property type="entry name" value="Translin_C"/>
</dbReference>
<dbReference type="Pfam" id="PF01997">
    <property type="entry name" value="Translin"/>
    <property type="match status" value="1"/>
</dbReference>
<dbReference type="GO" id="GO:0003697">
    <property type="term" value="F:single-stranded DNA binding"/>
    <property type="evidence" value="ECO:0007669"/>
    <property type="project" value="InterPro"/>
</dbReference>
<proteinExistence type="predicted"/>
<gene>
    <name evidence="1" type="ORF">CANVERA_P2843</name>
</gene>
<reference evidence="1" key="1">
    <citation type="submission" date="2022-12" db="EMBL/GenBank/DDBJ databases">
        <authorList>
            <person name="Brejova B."/>
        </authorList>
    </citation>
    <scope>NUCLEOTIDE SEQUENCE</scope>
</reference>
<dbReference type="InterPro" id="IPR033956">
    <property type="entry name" value="Translin"/>
</dbReference>
<name>A0A9W4TWS7_9ASCO</name>
<organism evidence="1 2">
    <name type="scientific">Candida verbasci</name>
    <dbReference type="NCBI Taxonomy" id="1227364"/>
    <lineage>
        <taxon>Eukaryota</taxon>
        <taxon>Fungi</taxon>
        <taxon>Dikarya</taxon>
        <taxon>Ascomycota</taxon>
        <taxon>Saccharomycotina</taxon>
        <taxon>Pichiomycetes</taxon>
        <taxon>Debaryomycetaceae</taxon>
        <taxon>Candida/Lodderomyces clade</taxon>
        <taxon>Candida</taxon>
    </lineage>
</organism>
<dbReference type="Gene3D" id="1.20.58.200">
    <property type="entry name" value="Translin, domain 2"/>
    <property type="match status" value="1"/>
</dbReference>
<dbReference type="PANTHER" id="PTHR10741">
    <property type="entry name" value="TRANSLIN AND TRANSLIN ASSOCIATED PROTEIN X"/>
    <property type="match status" value="1"/>
</dbReference>
<dbReference type="GO" id="GO:0043565">
    <property type="term" value="F:sequence-specific DNA binding"/>
    <property type="evidence" value="ECO:0007669"/>
    <property type="project" value="InterPro"/>
</dbReference>
<dbReference type="InterPro" id="IPR036081">
    <property type="entry name" value="Translin_sf"/>
</dbReference>
<protein>
    <recommendedName>
        <fullName evidence="3">Translin</fullName>
    </recommendedName>
</protein>
<dbReference type="FunFam" id="1.20.58.200:FF:000005">
    <property type="entry name" value="Translin, putative"/>
    <property type="match status" value="1"/>
</dbReference>
<dbReference type="AlphaFoldDB" id="A0A9W4TWS7"/>
<accession>A0A9W4TWS7</accession>
<dbReference type="SUPFAM" id="SSF74784">
    <property type="entry name" value="Translin"/>
    <property type="match status" value="1"/>
</dbReference>
<evidence type="ECO:0008006" key="3">
    <source>
        <dbReference type="Google" id="ProtNLM"/>
    </source>
</evidence>